<feature type="domain" description="Glucose-methanol-choline oxidoreductase N-terminal" evidence="4">
    <location>
        <begin position="45"/>
        <end position="336"/>
    </location>
</feature>
<dbReference type="Pfam" id="PF00732">
    <property type="entry name" value="GMC_oxred_N"/>
    <property type="match status" value="1"/>
</dbReference>
<reference evidence="5" key="1">
    <citation type="submission" date="2022-01" db="EMBL/GenBank/DDBJ databases">
        <authorList>
            <person name="King R."/>
        </authorList>
    </citation>
    <scope>NUCLEOTIDE SEQUENCE</scope>
</reference>
<evidence type="ECO:0000256" key="1">
    <source>
        <dbReference type="ARBA" id="ARBA00010790"/>
    </source>
</evidence>
<dbReference type="SUPFAM" id="SSF54373">
    <property type="entry name" value="FAD-linked reductases, C-terminal domain"/>
    <property type="match status" value="1"/>
</dbReference>
<dbReference type="AlphaFoldDB" id="A0A9N9TTA6"/>
<organism evidence="5 6">
    <name type="scientific">Phyllotreta striolata</name>
    <name type="common">Striped flea beetle</name>
    <name type="synonym">Crioceris striolata</name>
    <dbReference type="NCBI Taxonomy" id="444603"/>
    <lineage>
        <taxon>Eukaryota</taxon>
        <taxon>Metazoa</taxon>
        <taxon>Ecdysozoa</taxon>
        <taxon>Arthropoda</taxon>
        <taxon>Hexapoda</taxon>
        <taxon>Insecta</taxon>
        <taxon>Pterygota</taxon>
        <taxon>Neoptera</taxon>
        <taxon>Endopterygota</taxon>
        <taxon>Coleoptera</taxon>
        <taxon>Polyphaga</taxon>
        <taxon>Cucujiformia</taxon>
        <taxon>Chrysomeloidea</taxon>
        <taxon>Chrysomelidae</taxon>
        <taxon>Galerucinae</taxon>
        <taxon>Alticini</taxon>
        <taxon>Phyllotreta</taxon>
    </lineage>
</organism>
<dbReference type="Proteomes" id="UP001153712">
    <property type="component" value="Chromosome 8"/>
</dbReference>
<keyword evidence="3" id="KW-0732">Signal</keyword>
<dbReference type="Gene3D" id="3.30.560.10">
    <property type="entry name" value="Glucose Oxidase, domain 3"/>
    <property type="match status" value="1"/>
</dbReference>
<dbReference type="EMBL" id="OU900101">
    <property type="protein sequence ID" value="CAG9864663.1"/>
    <property type="molecule type" value="Genomic_DNA"/>
</dbReference>
<gene>
    <name evidence="5" type="ORF">PHYEVI_LOCUS10914</name>
</gene>
<dbReference type="GO" id="GO:0016614">
    <property type="term" value="F:oxidoreductase activity, acting on CH-OH group of donors"/>
    <property type="evidence" value="ECO:0007669"/>
    <property type="project" value="InterPro"/>
</dbReference>
<comment type="cofactor">
    <cofactor evidence="2">
        <name>FAD</name>
        <dbReference type="ChEBI" id="CHEBI:57692"/>
    </cofactor>
</comment>
<dbReference type="PIRSF" id="PIRSF000137">
    <property type="entry name" value="Alcohol_oxidase"/>
    <property type="match status" value="1"/>
</dbReference>
<dbReference type="Gene3D" id="3.50.50.60">
    <property type="entry name" value="FAD/NAD(P)-binding domain"/>
    <property type="match status" value="1"/>
</dbReference>
<sequence>MTGNPIFTFVWCGIFASLQPVQSFIMPNRLNNFNDVKINETFDFIVIGSGPSGSVIANRLSEVPEWKVLLIEAGGIALPIVEAPGICSAFQFTNYDWGYRTQQQDGFCSGCINKTLKYAHGKALGGSTIINFMIHVRGNRRDYDRWEAMGNPGWSYEEVLPYFLKSEDAHLDKSDPGYHNSGGYLSVTDVPYRTKLVDYVVQAAQEAGYPYVDYNGKEQMGVSYVQAHLRNGRRCSADKAFLRPVMDRKNLKILTNSRVVKILIDPVTKETYGVKFAKRKKYYYAFAKKEVISSAGGLNSPQLLMLSGVGPKDHLEELDIPVLADLPVGKKMYDHSTFLGILFEINQKIVFVYDEVITSIKEITDFAVLGKGQITSIGGVEALLYFKSNVSTDPDPLYPDMEFIVLGASISADNGVIMRKMFNIPIETYNKIWKKYETTPAYQIMPMLVHPRSVGYIKLKSKNPFHWPKSYANFFSDPENHDIKTYIAAIREMQRLNRTPTMRKLGATLITIPIPGE</sequence>
<dbReference type="SUPFAM" id="SSF51905">
    <property type="entry name" value="FAD/NAD(P)-binding domain"/>
    <property type="match status" value="1"/>
</dbReference>
<dbReference type="InterPro" id="IPR012132">
    <property type="entry name" value="GMC_OxRdtase"/>
</dbReference>
<feature type="signal peptide" evidence="3">
    <location>
        <begin position="1"/>
        <end position="23"/>
    </location>
</feature>
<evidence type="ECO:0000256" key="3">
    <source>
        <dbReference type="SAM" id="SignalP"/>
    </source>
</evidence>
<dbReference type="GO" id="GO:0050660">
    <property type="term" value="F:flavin adenine dinucleotide binding"/>
    <property type="evidence" value="ECO:0007669"/>
    <property type="project" value="InterPro"/>
</dbReference>
<dbReference type="PANTHER" id="PTHR11552">
    <property type="entry name" value="GLUCOSE-METHANOL-CHOLINE GMC OXIDOREDUCTASE"/>
    <property type="match status" value="1"/>
</dbReference>
<keyword evidence="2" id="KW-0274">FAD</keyword>
<name>A0A9N9TTA6_PHYSR</name>
<feature type="binding site" evidence="2">
    <location>
        <position position="259"/>
    </location>
    <ligand>
        <name>FAD</name>
        <dbReference type="ChEBI" id="CHEBI:57692"/>
    </ligand>
</feature>
<accession>A0A9N9TTA6</accession>
<feature type="chain" id="PRO_5040250873" description="Glucose-methanol-choline oxidoreductase N-terminal domain-containing protein" evidence="3">
    <location>
        <begin position="24"/>
        <end position="517"/>
    </location>
</feature>
<evidence type="ECO:0000259" key="4">
    <source>
        <dbReference type="Pfam" id="PF00732"/>
    </source>
</evidence>
<protein>
    <recommendedName>
        <fullName evidence="4">Glucose-methanol-choline oxidoreductase N-terminal domain-containing protein</fullName>
    </recommendedName>
</protein>
<proteinExistence type="inferred from homology"/>
<keyword evidence="2" id="KW-0285">Flavoprotein</keyword>
<evidence type="ECO:0000313" key="6">
    <source>
        <dbReference type="Proteomes" id="UP001153712"/>
    </source>
</evidence>
<dbReference type="InterPro" id="IPR036188">
    <property type="entry name" value="FAD/NAD-bd_sf"/>
</dbReference>
<keyword evidence="6" id="KW-1185">Reference proteome</keyword>
<comment type="similarity">
    <text evidence="1">Belongs to the GMC oxidoreductase family.</text>
</comment>
<dbReference type="PANTHER" id="PTHR11552:SF208">
    <property type="entry name" value="RE36204P-RELATED"/>
    <property type="match status" value="1"/>
</dbReference>
<evidence type="ECO:0000313" key="5">
    <source>
        <dbReference type="EMBL" id="CAG9864663.1"/>
    </source>
</evidence>
<dbReference type="InterPro" id="IPR000172">
    <property type="entry name" value="GMC_OxRdtase_N"/>
</dbReference>
<dbReference type="OrthoDB" id="269227at2759"/>
<evidence type="ECO:0000256" key="2">
    <source>
        <dbReference type="PIRSR" id="PIRSR000137-2"/>
    </source>
</evidence>